<dbReference type="STRING" id="28110.KU46_658"/>
<accession>A0A0B6CPC1</accession>
<feature type="signal peptide" evidence="1">
    <location>
        <begin position="1"/>
        <end position="23"/>
    </location>
</feature>
<evidence type="ECO:0008006" key="4">
    <source>
        <dbReference type="Google" id="ProtNLM"/>
    </source>
</evidence>
<dbReference type="Proteomes" id="UP000031830">
    <property type="component" value="Chromosome"/>
</dbReference>
<gene>
    <name evidence="2" type="ORF">LA55_110</name>
</gene>
<organism evidence="2 3">
    <name type="scientific">Francisella philomiragia</name>
    <dbReference type="NCBI Taxonomy" id="28110"/>
    <lineage>
        <taxon>Bacteria</taxon>
        <taxon>Pseudomonadati</taxon>
        <taxon>Pseudomonadota</taxon>
        <taxon>Gammaproteobacteria</taxon>
        <taxon>Thiotrichales</taxon>
        <taxon>Francisellaceae</taxon>
        <taxon>Francisella</taxon>
    </lineage>
</organism>
<dbReference type="OrthoDB" id="5605572at2"/>
<sequence length="139" mass="15942">MKKKLMVLILVSLFISSCIPFLGGDMVVQDNRFEADGGRYGIQMQQGVTVKQVYEAIKEAIKQHPDQFEVKGDDYGDQKSTVWTYCDKYKEPVTFEATQRNGRVYLEVSMGEQGQAKRNMQAIYYIQDLVLNNLQQSNN</sequence>
<reference evidence="2 3" key="1">
    <citation type="journal article" date="2015" name="Genome Announc.">
        <title>Genome sequencing of 18 francisella strains to aid in assay development and testing.</title>
        <authorList>
            <person name="Johnson S.L."/>
            <person name="Daligault H.E."/>
            <person name="Davenport K.W."/>
            <person name="Coyne S.R."/>
            <person name="Frey K.G."/>
            <person name="Koroleva G.I."/>
            <person name="Broomall S.M."/>
            <person name="Bishop-Lilly K.A."/>
            <person name="Bruce D.C."/>
            <person name="Chertkov O."/>
            <person name="Freitas T."/>
            <person name="Jaissle J."/>
            <person name="Ladner J.T."/>
            <person name="Rosenzweig C.N."/>
            <person name="Gibbons H.S."/>
            <person name="Palacios G.F."/>
            <person name="Redden C.L."/>
            <person name="Xu Y."/>
            <person name="Minogue T.D."/>
            <person name="Chain P.S."/>
        </authorList>
    </citation>
    <scope>NUCLEOTIDE SEQUENCE [LARGE SCALE GENOMIC DNA]</scope>
    <source>
        <strain evidence="2 3">GA01-2794</strain>
    </source>
</reference>
<feature type="chain" id="PRO_5002107752" description="Lipoprotein" evidence="1">
    <location>
        <begin position="24"/>
        <end position="139"/>
    </location>
</feature>
<proteinExistence type="predicted"/>
<keyword evidence="1" id="KW-0732">Signal</keyword>
<evidence type="ECO:0000313" key="3">
    <source>
        <dbReference type="Proteomes" id="UP000031830"/>
    </source>
</evidence>
<dbReference type="KEGG" id="fpz:LA55_110"/>
<evidence type="ECO:0000313" key="2">
    <source>
        <dbReference type="EMBL" id="AJI52329.1"/>
    </source>
</evidence>
<dbReference type="AlphaFoldDB" id="A0A0B6CPC1"/>
<dbReference type="PROSITE" id="PS51257">
    <property type="entry name" value="PROKAR_LIPOPROTEIN"/>
    <property type="match status" value="1"/>
</dbReference>
<dbReference type="EMBL" id="CP009440">
    <property type="protein sequence ID" value="AJI52329.1"/>
    <property type="molecule type" value="Genomic_DNA"/>
</dbReference>
<protein>
    <recommendedName>
        <fullName evidence="4">Lipoprotein</fullName>
    </recommendedName>
</protein>
<evidence type="ECO:0000256" key="1">
    <source>
        <dbReference type="SAM" id="SignalP"/>
    </source>
</evidence>
<name>A0A0B6CPC1_9GAMM</name>
<dbReference type="RefSeq" id="WP_044525423.1">
    <property type="nucleotide sequence ID" value="NZ_CP009440.1"/>
</dbReference>